<gene>
    <name evidence="3" type="ORF">NTA49_16490</name>
</gene>
<feature type="transmembrane region" description="Helical" evidence="1">
    <location>
        <begin position="204"/>
        <end position="224"/>
    </location>
</feature>
<dbReference type="RefSeq" id="WP_258295908.1">
    <property type="nucleotide sequence ID" value="NZ_JANKJG010000016.1"/>
</dbReference>
<dbReference type="Pfam" id="PF00487">
    <property type="entry name" value="FA_desaturase"/>
    <property type="match status" value="1"/>
</dbReference>
<dbReference type="EMBL" id="JANKJG010000016">
    <property type="protein sequence ID" value="MCR8828138.1"/>
    <property type="molecule type" value="Genomic_DNA"/>
</dbReference>
<dbReference type="CDD" id="cd03509">
    <property type="entry name" value="DesA_FADS-like"/>
    <property type="match status" value="1"/>
</dbReference>
<keyword evidence="1" id="KW-0812">Transmembrane</keyword>
<feature type="transmembrane region" description="Helical" evidence="1">
    <location>
        <begin position="30"/>
        <end position="63"/>
    </location>
</feature>
<evidence type="ECO:0000313" key="3">
    <source>
        <dbReference type="EMBL" id="MCR8828138.1"/>
    </source>
</evidence>
<organism evidence="3 4">
    <name type="scientific">Pseudosulfitobacter koreensis</name>
    <dbReference type="NCBI Taxonomy" id="2968472"/>
    <lineage>
        <taxon>Bacteria</taxon>
        <taxon>Pseudomonadati</taxon>
        <taxon>Pseudomonadota</taxon>
        <taxon>Alphaproteobacteria</taxon>
        <taxon>Rhodobacterales</taxon>
        <taxon>Roseobacteraceae</taxon>
        <taxon>Pseudosulfitobacter</taxon>
    </lineage>
</organism>
<evidence type="ECO:0000313" key="4">
    <source>
        <dbReference type="Proteomes" id="UP001165396"/>
    </source>
</evidence>
<comment type="caution">
    <text evidence="3">The sequence shown here is derived from an EMBL/GenBank/DDBJ whole genome shotgun (WGS) entry which is preliminary data.</text>
</comment>
<reference evidence="3" key="1">
    <citation type="submission" date="2022-07" db="EMBL/GenBank/DDBJ databases">
        <title>Pseudosulfitobacter sp. strain AP-MA-4, whole genome sequence.</title>
        <authorList>
            <person name="Jiang Y."/>
        </authorList>
    </citation>
    <scope>NUCLEOTIDE SEQUENCE</scope>
    <source>
        <strain evidence="3">AP-MA-4</strain>
    </source>
</reference>
<dbReference type="Proteomes" id="UP001165396">
    <property type="component" value="Unassembled WGS sequence"/>
</dbReference>
<protein>
    <submittedName>
        <fullName evidence="3">Fatty acid desaturase</fullName>
    </submittedName>
</protein>
<sequence length="315" mass="35840">MNTEYRIPPINTGHSIARPRKSAGWEWPTILLFIVCYAVLALGLFWLSLVSVTLAAAAITLALVLHSSLSHEILHGHPFPSQRVNTALGVVQPGLFIPFIRFRDTHLAHHRDARLTDPYDDPESNYLDPDVWSRLPRWQQHVLSVNNTLLGRMTVGPLVAQWAFMRGDLALIRGGDRAVTAGWLWHLPGLMAVLALVAWSPMPLWAYVAAAYAALAILKIRTFLEHQAHARSRGRTVIIEDRGPLAFLFLNNNLHVVHHMHPRLPWYRLPALYAAHRTRFLACNDGYMFRSYAQIFARFFLTAKDPVAHPLWRRD</sequence>
<dbReference type="InterPro" id="IPR005804">
    <property type="entry name" value="FA_desaturase_dom"/>
</dbReference>
<feature type="domain" description="Fatty acid desaturase" evidence="2">
    <location>
        <begin position="46"/>
        <end position="280"/>
    </location>
</feature>
<keyword evidence="1" id="KW-0472">Membrane</keyword>
<accession>A0ABT1Z4S6</accession>
<keyword evidence="1" id="KW-1133">Transmembrane helix</keyword>
<evidence type="ECO:0000259" key="2">
    <source>
        <dbReference type="Pfam" id="PF00487"/>
    </source>
</evidence>
<evidence type="ECO:0000256" key="1">
    <source>
        <dbReference type="SAM" id="Phobius"/>
    </source>
</evidence>
<feature type="transmembrane region" description="Helical" evidence="1">
    <location>
        <begin position="178"/>
        <end position="198"/>
    </location>
</feature>
<keyword evidence="4" id="KW-1185">Reference proteome</keyword>
<name>A0ABT1Z4S6_9RHOB</name>
<proteinExistence type="predicted"/>